<keyword evidence="1" id="KW-0732">Signal</keyword>
<dbReference type="Proteomes" id="UP000006281">
    <property type="component" value="Chromosome"/>
</dbReference>
<reference evidence="3 4" key="1">
    <citation type="journal article" date="2012" name="BMC Genomics">
        <title>Complete genome sequence of Saccharothrix espanaensis DSM 44229T and comparison to the other completely sequenced Pseudonocardiaceae.</title>
        <authorList>
            <person name="Strobel T."/>
            <person name="Al-Dilaimi A."/>
            <person name="Blom J."/>
            <person name="Gessner A."/>
            <person name="Kalinowski J."/>
            <person name="Luzhetska M."/>
            <person name="Puhler A."/>
            <person name="Szczepanowski R."/>
            <person name="Bechthold A."/>
            <person name="Ruckert C."/>
        </authorList>
    </citation>
    <scope>NUCLEOTIDE SEQUENCE [LARGE SCALE GENOMIC DNA]</scope>
    <source>
        <strain evidence="4">ATCC 51144 / DSM 44229 / JCM 9112 / NBRC 15066 / NRRL 15764</strain>
    </source>
</reference>
<dbReference type="Pfam" id="PF00652">
    <property type="entry name" value="Ricin_B_lectin"/>
    <property type="match status" value="1"/>
</dbReference>
<evidence type="ECO:0000259" key="2">
    <source>
        <dbReference type="SMART" id="SM00458"/>
    </source>
</evidence>
<accession>K0JVR6</accession>
<proteinExistence type="predicted"/>
<dbReference type="KEGG" id="sesp:BN6_46710"/>
<gene>
    <name evidence="3" type="ordered locus">BN6_46710</name>
</gene>
<protein>
    <recommendedName>
        <fullName evidence="2">Ricin B lectin domain-containing protein</fullName>
    </recommendedName>
</protein>
<dbReference type="BioCyc" id="SESP1179773:BN6_RS22610-MONOMER"/>
<dbReference type="CDD" id="cd00161">
    <property type="entry name" value="beta-trefoil_Ricin-like"/>
    <property type="match status" value="1"/>
</dbReference>
<evidence type="ECO:0000256" key="1">
    <source>
        <dbReference type="SAM" id="SignalP"/>
    </source>
</evidence>
<dbReference type="SUPFAM" id="SSF50370">
    <property type="entry name" value="Ricin B-like lectins"/>
    <property type="match status" value="1"/>
</dbReference>
<dbReference type="InterPro" id="IPR035992">
    <property type="entry name" value="Ricin_B-like_lectins"/>
</dbReference>
<sequence length="171" mass="18270">MRRSPVTVAAALGFLAPAIAGAQADGPVPPAGNFMIQNSRTGYCADLPDFGPGTVDGPVNQWHCRPGPGDNQTWRLIYADPGSESFAIQNISDKLCMDVPFFGSVERGAKVTEYHCRPGADDNQDFTLLSGSPVRFKHVKTGFCLAAPGGLDTRLTLDLCSSGLTDWRIVQ</sequence>
<dbReference type="STRING" id="1179773.BN6_46710"/>
<evidence type="ECO:0000313" key="4">
    <source>
        <dbReference type="Proteomes" id="UP000006281"/>
    </source>
</evidence>
<feature type="domain" description="Ricin B lectin" evidence="2">
    <location>
        <begin position="32"/>
        <end position="170"/>
    </location>
</feature>
<dbReference type="eggNOG" id="ENOG50343F1">
    <property type="taxonomic scope" value="Bacteria"/>
</dbReference>
<dbReference type="InterPro" id="IPR000772">
    <property type="entry name" value="Ricin_B_lectin"/>
</dbReference>
<feature type="chain" id="PRO_5003834381" description="Ricin B lectin domain-containing protein" evidence="1">
    <location>
        <begin position="25"/>
        <end position="171"/>
    </location>
</feature>
<organism evidence="3 4">
    <name type="scientific">Saccharothrix espanaensis (strain ATCC 51144 / DSM 44229 / JCM 9112 / NBRC 15066 / NRRL 15764)</name>
    <dbReference type="NCBI Taxonomy" id="1179773"/>
    <lineage>
        <taxon>Bacteria</taxon>
        <taxon>Bacillati</taxon>
        <taxon>Actinomycetota</taxon>
        <taxon>Actinomycetes</taxon>
        <taxon>Pseudonocardiales</taxon>
        <taxon>Pseudonocardiaceae</taxon>
        <taxon>Saccharothrix</taxon>
    </lineage>
</organism>
<keyword evidence="4" id="KW-1185">Reference proteome</keyword>
<dbReference type="Gene3D" id="2.80.10.50">
    <property type="match status" value="1"/>
</dbReference>
<dbReference type="PROSITE" id="PS50231">
    <property type="entry name" value="RICIN_B_LECTIN"/>
    <property type="match status" value="1"/>
</dbReference>
<dbReference type="PATRIC" id="fig|1179773.3.peg.4681"/>
<name>K0JVR6_SACES</name>
<dbReference type="EMBL" id="HE804045">
    <property type="protein sequence ID" value="CCH31950.1"/>
    <property type="molecule type" value="Genomic_DNA"/>
</dbReference>
<feature type="signal peptide" evidence="1">
    <location>
        <begin position="1"/>
        <end position="24"/>
    </location>
</feature>
<dbReference type="HOGENOM" id="CLU_1561771_0_0_11"/>
<dbReference type="SMART" id="SM00458">
    <property type="entry name" value="RICIN"/>
    <property type="match status" value="1"/>
</dbReference>
<dbReference type="AlphaFoldDB" id="K0JVR6"/>
<evidence type="ECO:0000313" key="3">
    <source>
        <dbReference type="EMBL" id="CCH31950.1"/>
    </source>
</evidence>